<evidence type="ECO:0000313" key="2">
    <source>
        <dbReference type="Proteomes" id="UP000467379"/>
    </source>
</evidence>
<name>A0ABN6AX17_9MYCO</name>
<accession>A0ABN6AX17</accession>
<dbReference type="Gene3D" id="3.10.450.50">
    <property type="match status" value="1"/>
</dbReference>
<organism evidence="1 2">
    <name type="scientific">Mycobacterium branderi</name>
    <dbReference type="NCBI Taxonomy" id="43348"/>
    <lineage>
        <taxon>Bacteria</taxon>
        <taxon>Bacillati</taxon>
        <taxon>Actinomycetota</taxon>
        <taxon>Actinomycetes</taxon>
        <taxon>Mycobacteriales</taxon>
        <taxon>Mycobacteriaceae</taxon>
        <taxon>Mycobacterium</taxon>
    </lineage>
</organism>
<dbReference type="Proteomes" id="UP000467379">
    <property type="component" value="Chromosome"/>
</dbReference>
<sequence>MSLTLKEMEHVLLAHEIAELEQDIDATMATVVPDPHYELSSLGWIIDGEAAVREMYRRILPVDHRDVAAEKRIHAVAENTLLREAVMSFNDLEGKRVSGLYLVVLAFDPELKLISGERMYMDPLFAQMMSEQLGPDFAEVSGVSRTADRLPIIAKHDAYAWAQSEGRTIDPHRKK</sequence>
<evidence type="ECO:0008006" key="3">
    <source>
        <dbReference type="Google" id="ProtNLM"/>
    </source>
</evidence>
<dbReference type="InterPro" id="IPR032710">
    <property type="entry name" value="NTF2-like_dom_sf"/>
</dbReference>
<evidence type="ECO:0000313" key="1">
    <source>
        <dbReference type="EMBL" id="BBZ10046.1"/>
    </source>
</evidence>
<dbReference type="EMBL" id="AP022606">
    <property type="protein sequence ID" value="BBZ10046.1"/>
    <property type="molecule type" value="Genomic_DNA"/>
</dbReference>
<keyword evidence="2" id="KW-1185">Reference proteome</keyword>
<gene>
    <name evidence="1" type="ORF">MBRA_02410</name>
</gene>
<proteinExistence type="predicted"/>
<dbReference type="SUPFAM" id="SSF54427">
    <property type="entry name" value="NTF2-like"/>
    <property type="match status" value="1"/>
</dbReference>
<protein>
    <recommendedName>
        <fullName evidence="3">SnoaL-like domain-containing protein</fullName>
    </recommendedName>
</protein>
<reference evidence="1 2" key="1">
    <citation type="journal article" date="2019" name="Emerg. Microbes Infect.">
        <title>Comprehensive subspecies identification of 175 nontuberculous mycobacteria species based on 7547 genomic profiles.</title>
        <authorList>
            <person name="Matsumoto Y."/>
            <person name="Kinjo T."/>
            <person name="Motooka D."/>
            <person name="Nabeya D."/>
            <person name="Jung N."/>
            <person name="Uechi K."/>
            <person name="Horii T."/>
            <person name="Iida T."/>
            <person name="Fujita J."/>
            <person name="Nakamura S."/>
        </authorList>
    </citation>
    <scope>NUCLEOTIDE SEQUENCE [LARGE SCALE GENOMIC DNA]</scope>
    <source>
        <strain evidence="1 2">JCM 12687</strain>
    </source>
</reference>